<accession>A0A165RJS1</accession>
<proteinExistence type="predicted"/>
<gene>
    <name evidence="6" type="ORF">NEOLEDRAFT_1068540</name>
</gene>
<dbReference type="Proteomes" id="UP000076761">
    <property type="component" value="Unassembled WGS sequence"/>
</dbReference>
<dbReference type="Gene3D" id="6.10.140.2220">
    <property type="match status" value="1"/>
</dbReference>
<keyword evidence="7" id="KW-1185">Reference proteome</keyword>
<sequence>MNFDRLTDWIVRESRDALDIRSDWLLCANVEVYKKKHCRNPGKLSCSKCKLVSYCSKACQTNHWSVHKRDCKSTLMSDDWKPAWEHERRVPAFMSMGGGPSWSPPQLGPLAGGLHLWGNVPALDLINLGRNEKSHDVDLSLACIASGDLRNVVKTVNELPEDYSGQLTILINDRDPVVVMRNIFLLGILGTIEDDKISAELALHFWYSICMPIEYHVRILSTMRPFIDIVSQNSAVTGNIALGTHSSVSWNLPQEFMMVMAMVFASRYSMSDSSAQYQAVRFAPSRKDYHDRAYCRIEPAHRVSLQEYRLFGLVLPFGALNAHFNFPNRSLFSPNGTWLQNDHVTPLESWDIESVIEAGKRHGAQRADLFGCLYFFLTEQLRTFSKRLRQFRISFHVFNEDAQNLPKCIPASMRFDRIEVSNIMDVEYIGIARVLQAWAPLLKDTKSAAIVGYFMNWVARQQGADPMTADRRVINDLMDRLGQSNRYRATVTEARCSRYALPSELQLSEMNALPSFLFSISHYLGAMYDNSSAFNKFLKAQNIDSTLRKFSLRMRKQNAILPHRNCAPVGASLNSLPRFPTDESWYLNVQLGSLAWSERYVEFCR</sequence>
<evidence type="ECO:0000256" key="2">
    <source>
        <dbReference type="ARBA" id="ARBA00022771"/>
    </source>
</evidence>
<dbReference type="InParanoid" id="A0A165RJS1"/>
<feature type="domain" description="MYND-type" evidence="5">
    <location>
        <begin position="27"/>
        <end position="71"/>
    </location>
</feature>
<evidence type="ECO:0000313" key="6">
    <source>
        <dbReference type="EMBL" id="KZT23913.1"/>
    </source>
</evidence>
<keyword evidence="1" id="KW-0479">Metal-binding</keyword>
<dbReference type="InterPro" id="IPR027974">
    <property type="entry name" value="DUF4470"/>
</dbReference>
<dbReference type="EMBL" id="KV425581">
    <property type="protein sequence ID" value="KZT23913.1"/>
    <property type="molecule type" value="Genomic_DNA"/>
</dbReference>
<dbReference type="GO" id="GO:0008270">
    <property type="term" value="F:zinc ion binding"/>
    <property type="evidence" value="ECO:0007669"/>
    <property type="project" value="UniProtKB-KW"/>
</dbReference>
<name>A0A165RJS1_9AGAM</name>
<dbReference type="InterPro" id="IPR002893">
    <property type="entry name" value="Znf_MYND"/>
</dbReference>
<dbReference type="Pfam" id="PF14737">
    <property type="entry name" value="DUF4470"/>
    <property type="match status" value="1"/>
</dbReference>
<keyword evidence="2 4" id="KW-0863">Zinc-finger</keyword>
<evidence type="ECO:0000256" key="3">
    <source>
        <dbReference type="ARBA" id="ARBA00022833"/>
    </source>
</evidence>
<organism evidence="6 7">
    <name type="scientific">Neolentinus lepideus HHB14362 ss-1</name>
    <dbReference type="NCBI Taxonomy" id="1314782"/>
    <lineage>
        <taxon>Eukaryota</taxon>
        <taxon>Fungi</taxon>
        <taxon>Dikarya</taxon>
        <taxon>Basidiomycota</taxon>
        <taxon>Agaricomycotina</taxon>
        <taxon>Agaricomycetes</taxon>
        <taxon>Gloeophyllales</taxon>
        <taxon>Gloeophyllaceae</taxon>
        <taxon>Neolentinus</taxon>
    </lineage>
</organism>
<dbReference type="Pfam" id="PF01753">
    <property type="entry name" value="zf-MYND"/>
    <property type="match status" value="1"/>
</dbReference>
<evidence type="ECO:0000313" key="7">
    <source>
        <dbReference type="Proteomes" id="UP000076761"/>
    </source>
</evidence>
<dbReference type="AlphaFoldDB" id="A0A165RJS1"/>
<protein>
    <recommendedName>
        <fullName evidence="5">MYND-type domain-containing protein</fullName>
    </recommendedName>
</protein>
<reference evidence="6 7" key="1">
    <citation type="journal article" date="2016" name="Mol. Biol. Evol.">
        <title>Comparative Genomics of Early-Diverging Mushroom-Forming Fungi Provides Insights into the Origins of Lignocellulose Decay Capabilities.</title>
        <authorList>
            <person name="Nagy L.G."/>
            <person name="Riley R."/>
            <person name="Tritt A."/>
            <person name="Adam C."/>
            <person name="Daum C."/>
            <person name="Floudas D."/>
            <person name="Sun H."/>
            <person name="Yadav J.S."/>
            <person name="Pangilinan J."/>
            <person name="Larsson K.H."/>
            <person name="Matsuura K."/>
            <person name="Barry K."/>
            <person name="Labutti K."/>
            <person name="Kuo R."/>
            <person name="Ohm R.A."/>
            <person name="Bhattacharya S.S."/>
            <person name="Shirouzu T."/>
            <person name="Yoshinaga Y."/>
            <person name="Martin F.M."/>
            <person name="Grigoriev I.V."/>
            <person name="Hibbett D.S."/>
        </authorList>
    </citation>
    <scope>NUCLEOTIDE SEQUENCE [LARGE SCALE GENOMIC DNA]</scope>
    <source>
        <strain evidence="6 7">HHB14362 ss-1</strain>
    </source>
</reference>
<evidence type="ECO:0000256" key="1">
    <source>
        <dbReference type="ARBA" id="ARBA00022723"/>
    </source>
</evidence>
<dbReference type="SUPFAM" id="SSF144232">
    <property type="entry name" value="HIT/MYND zinc finger-like"/>
    <property type="match status" value="1"/>
</dbReference>
<evidence type="ECO:0000256" key="4">
    <source>
        <dbReference type="PROSITE-ProRule" id="PRU00134"/>
    </source>
</evidence>
<dbReference type="PROSITE" id="PS50865">
    <property type="entry name" value="ZF_MYND_2"/>
    <property type="match status" value="1"/>
</dbReference>
<dbReference type="OrthoDB" id="5282002at2759"/>
<evidence type="ECO:0000259" key="5">
    <source>
        <dbReference type="PROSITE" id="PS50865"/>
    </source>
</evidence>
<dbReference type="STRING" id="1314782.A0A165RJS1"/>
<keyword evidence="3" id="KW-0862">Zinc</keyword>